<protein>
    <submittedName>
        <fullName evidence="2">Aminoglycoside phosphotransferase family protein</fullName>
    </submittedName>
</protein>
<dbReference type="AlphaFoldDB" id="A0A7C1JC77"/>
<dbReference type="Gene3D" id="3.90.1200.10">
    <property type="match status" value="1"/>
</dbReference>
<keyword evidence="2" id="KW-0808">Transferase</keyword>
<organism evidence="2">
    <name type="scientific">Caldilinea aerophila</name>
    <dbReference type="NCBI Taxonomy" id="133453"/>
    <lineage>
        <taxon>Bacteria</taxon>
        <taxon>Bacillati</taxon>
        <taxon>Chloroflexota</taxon>
        <taxon>Caldilineae</taxon>
        <taxon>Caldilineales</taxon>
        <taxon>Caldilineaceae</taxon>
        <taxon>Caldilinea</taxon>
    </lineage>
</organism>
<evidence type="ECO:0000259" key="1">
    <source>
        <dbReference type="Pfam" id="PF01636"/>
    </source>
</evidence>
<dbReference type="Pfam" id="PF01636">
    <property type="entry name" value="APH"/>
    <property type="match status" value="1"/>
</dbReference>
<dbReference type="InterPro" id="IPR011009">
    <property type="entry name" value="Kinase-like_dom_sf"/>
</dbReference>
<feature type="domain" description="Aminoglycoside phosphotransferase" evidence="1">
    <location>
        <begin position="29"/>
        <end position="258"/>
    </location>
</feature>
<reference evidence="2" key="1">
    <citation type="journal article" date="2020" name="mSystems">
        <title>Genome- and Community-Level Interaction Insights into Carbon Utilization and Element Cycling Functions of Hydrothermarchaeota in Hydrothermal Sediment.</title>
        <authorList>
            <person name="Zhou Z."/>
            <person name="Liu Y."/>
            <person name="Xu W."/>
            <person name="Pan J."/>
            <person name="Luo Z.H."/>
            <person name="Li M."/>
        </authorList>
    </citation>
    <scope>NUCLEOTIDE SEQUENCE [LARGE SCALE GENOMIC DNA]</scope>
    <source>
        <strain evidence="2">SpSt-289</strain>
    </source>
</reference>
<dbReference type="EMBL" id="DSMG01000077">
    <property type="protein sequence ID" value="HDX31184.1"/>
    <property type="molecule type" value="Genomic_DNA"/>
</dbReference>
<gene>
    <name evidence="2" type="ORF">ENQ20_06770</name>
</gene>
<evidence type="ECO:0000313" key="2">
    <source>
        <dbReference type="EMBL" id="HDX31184.1"/>
    </source>
</evidence>
<accession>A0A7C1JC77</accession>
<name>A0A7C1JC77_9CHLR</name>
<proteinExistence type="predicted"/>
<dbReference type="SUPFAM" id="SSF56112">
    <property type="entry name" value="Protein kinase-like (PK-like)"/>
    <property type="match status" value="1"/>
</dbReference>
<dbReference type="GO" id="GO:0016740">
    <property type="term" value="F:transferase activity"/>
    <property type="evidence" value="ECO:0007669"/>
    <property type="project" value="UniProtKB-KW"/>
</dbReference>
<comment type="caution">
    <text evidence="2">The sequence shown here is derived from an EMBL/GenBank/DDBJ whole genome shotgun (WGS) entry which is preliminary data.</text>
</comment>
<sequence length="345" mass="38192">MPAPTDSIYAYLTAAPASGFAGLSVEILEHWRGDENLLWRVRAGSEEAVVKLFLDAGQARGRRQFDGQQLFAATGIAPEPLWFDRYPEGLARQVLVYRWVEGRALQPDDADDLTALVASLAAVHGGDVATVRRISPRALNLEYFWSMLSGGLKPTQQWLEKSGYPQMAAFLRELEARGQTLVAEGLPLWHAAPPTPIHGDPRPENVVIQAGRAVLLDWELFGLGDPALEMAELLHQQRMRWPGALQEHLLAEYASLSGDAAVVARVQLYRKLLPLRDAAFLVSGAQQVSPTERMQPEYEQALPMLIETSTRALMESAEALDDRLVSDAANLRDEVEHLFTSHQNS</sequence>
<dbReference type="InterPro" id="IPR002575">
    <property type="entry name" value="Aminoglycoside_PTrfase"/>
</dbReference>